<dbReference type="EMBL" id="CAJVCH010140406">
    <property type="protein sequence ID" value="CAG7726817.1"/>
    <property type="molecule type" value="Genomic_DNA"/>
</dbReference>
<organism evidence="1 2">
    <name type="scientific">Allacma fusca</name>
    <dbReference type="NCBI Taxonomy" id="39272"/>
    <lineage>
        <taxon>Eukaryota</taxon>
        <taxon>Metazoa</taxon>
        <taxon>Ecdysozoa</taxon>
        <taxon>Arthropoda</taxon>
        <taxon>Hexapoda</taxon>
        <taxon>Collembola</taxon>
        <taxon>Symphypleona</taxon>
        <taxon>Sminthuridae</taxon>
        <taxon>Allacma</taxon>
    </lineage>
</organism>
<gene>
    <name evidence="1" type="ORF">AFUS01_LOCUS15702</name>
</gene>
<proteinExistence type="predicted"/>
<sequence>MVLSNSNLSTKYQLQIIFVGGEKRIISWCQGQHLIAKSRNCPVCGGEAKLQYRKLGRGYARWHCLCSVPVNHDCVKSVAQHTWIEDSKFCIVEILELSYVPTDTRYTELAWETFHQSHYFHRNNYSL</sequence>
<protein>
    <submittedName>
        <fullName evidence="1">Uncharacterized protein</fullName>
    </submittedName>
</protein>
<evidence type="ECO:0000313" key="2">
    <source>
        <dbReference type="Proteomes" id="UP000708208"/>
    </source>
</evidence>
<reference evidence="1" key="1">
    <citation type="submission" date="2021-06" db="EMBL/GenBank/DDBJ databases">
        <authorList>
            <person name="Hodson N. C."/>
            <person name="Mongue J. A."/>
            <person name="Jaron S. K."/>
        </authorList>
    </citation>
    <scope>NUCLEOTIDE SEQUENCE</scope>
</reference>
<name>A0A8J2JY95_9HEXA</name>
<dbReference type="AlphaFoldDB" id="A0A8J2JY95"/>
<accession>A0A8J2JY95</accession>
<keyword evidence="2" id="KW-1185">Reference proteome</keyword>
<dbReference type="Proteomes" id="UP000708208">
    <property type="component" value="Unassembled WGS sequence"/>
</dbReference>
<evidence type="ECO:0000313" key="1">
    <source>
        <dbReference type="EMBL" id="CAG7726817.1"/>
    </source>
</evidence>
<comment type="caution">
    <text evidence="1">The sequence shown here is derived from an EMBL/GenBank/DDBJ whole genome shotgun (WGS) entry which is preliminary data.</text>
</comment>